<protein>
    <submittedName>
        <fullName evidence="5">Oxidoreductase NAD-binding domain protein</fullName>
    </submittedName>
</protein>
<dbReference type="PROSITE" id="PS51384">
    <property type="entry name" value="FAD_FR"/>
    <property type="match status" value="1"/>
</dbReference>
<dbReference type="SUPFAM" id="SSF63380">
    <property type="entry name" value="Riboflavin synthase domain-like"/>
    <property type="match status" value="1"/>
</dbReference>
<dbReference type="EMBL" id="LRPY01000184">
    <property type="protein sequence ID" value="KXA17800.1"/>
    <property type="molecule type" value="Genomic_DNA"/>
</dbReference>
<dbReference type="InterPro" id="IPR039261">
    <property type="entry name" value="FNR_nucleotide-bd"/>
</dbReference>
<dbReference type="InterPro" id="IPR017927">
    <property type="entry name" value="FAD-bd_FR_type"/>
</dbReference>
<keyword evidence="3" id="KW-1133">Transmembrane helix</keyword>
<keyword evidence="3" id="KW-0812">Transmembrane</keyword>
<feature type="transmembrane region" description="Helical" evidence="3">
    <location>
        <begin position="116"/>
        <end position="133"/>
    </location>
</feature>
<evidence type="ECO:0000256" key="2">
    <source>
        <dbReference type="ARBA" id="ARBA00022827"/>
    </source>
</evidence>
<name>A0A133NND3_FUSNU</name>
<comment type="caution">
    <text evidence="5">The sequence shown here is derived from an EMBL/GenBank/DDBJ whole genome shotgun (WGS) entry which is preliminary data.</text>
</comment>
<keyword evidence="1" id="KW-0285">Flavoprotein</keyword>
<reference evidence="6" key="1">
    <citation type="submission" date="2016-01" db="EMBL/GenBank/DDBJ databases">
        <authorList>
            <person name="Mitreva M."/>
            <person name="Pepin K.H."/>
            <person name="Mihindukulasuriya K.A."/>
            <person name="Fulton R."/>
            <person name="Fronick C."/>
            <person name="O'Laughlin M."/>
            <person name="Miner T."/>
            <person name="Herter B."/>
            <person name="Rosa B.A."/>
            <person name="Cordes M."/>
            <person name="Tomlinson C."/>
            <person name="Wollam A."/>
            <person name="Palsikar V.B."/>
            <person name="Mardis E.R."/>
            <person name="Wilson R.K."/>
        </authorList>
    </citation>
    <scope>NUCLEOTIDE SEQUENCE [LARGE SCALE GENOMIC DNA]</scope>
    <source>
        <strain evidence="6">MJR7757B</strain>
    </source>
</reference>
<keyword evidence="6" id="KW-1185">Reference proteome</keyword>
<dbReference type="InterPro" id="IPR017938">
    <property type="entry name" value="Riboflavin_synthase-like_b-brl"/>
</dbReference>
<dbReference type="Proteomes" id="UP000070401">
    <property type="component" value="Unassembled WGS sequence"/>
</dbReference>
<accession>A0A133NND3</accession>
<evidence type="ECO:0000256" key="3">
    <source>
        <dbReference type="SAM" id="Phobius"/>
    </source>
</evidence>
<evidence type="ECO:0000313" key="5">
    <source>
        <dbReference type="EMBL" id="KXA17800.1"/>
    </source>
</evidence>
<dbReference type="AlphaFoldDB" id="A0A133NND3"/>
<evidence type="ECO:0000313" key="6">
    <source>
        <dbReference type="Proteomes" id="UP000070401"/>
    </source>
</evidence>
<keyword evidence="2" id="KW-0274">FAD</keyword>
<dbReference type="PATRIC" id="fig|851.8.peg.1868"/>
<evidence type="ECO:0000259" key="4">
    <source>
        <dbReference type="PROSITE" id="PS51384"/>
    </source>
</evidence>
<gene>
    <name evidence="5" type="ORF">HMPREF3221_01856</name>
</gene>
<dbReference type="SUPFAM" id="SSF52343">
    <property type="entry name" value="Ferredoxin reductase-like, C-terminal NADP-linked domain"/>
    <property type="match status" value="1"/>
</dbReference>
<proteinExistence type="predicted"/>
<dbReference type="Gene3D" id="3.40.50.80">
    <property type="entry name" value="Nucleotide-binding domain of ferredoxin-NADP reductase (FNR) module"/>
    <property type="match status" value="1"/>
</dbReference>
<dbReference type="GO" id="GO:0016491">
    <property type="term" value="F:oxidoreductase activity"/>
    <property type="evidence" value="ECO:0007669"/>
    <property type="project" value="InterPro"/>
</dbReference>
<keyword evidence="3" id="KW-0472">Membrane</keyword>
<dbReference type="CDD" id="cd00322">
    <property type="entry name" value="FNR_like"/>
    <property type="match status" value="1"/>
</dbReference>
<dbReference type="PANTHER" id="PTHR43644">
    <property type="entry name" value="NA(+)-TRANSLOCATING NADH-QUINONE REDUCTASE SUBUNIT"/>
    <property type="match status" value="1"/>
</dbReference>
<feature type="domain" description="FAD-binding FR-type" evidence="4">
    <location>
        <begin position="10"/>
        <end position="110"/>
    </location>
</feature>
<dbReference type="Gene3D" id="2.40.30.10">
    <property type="entry name" value="Translation factors"/>
    <property type="match status" value="1"/>
</dbReference>
<organism evidence="5 6">
    <name type="scientific">Fusobacterium nucleatum</name>
    <dbReference type="NCBI Taxonomy" id="851"/>
    <lineage>
        <taxon>Bacteria</taxon>
        <taxon>Fusobacteriati</taxon>
        <taxon>Fusobacteriota</taxon>
        <taxon>Fusobacteriia</taxon>
        <taxon>Fusobacteriales</taxon>
        <taxon>Fusobacteriaceae</taxon>
        <taxon>Fusobacterium</taxon>
    </lineage>
</organism>
<sequence>MNFKGRKIMKKIYDLSLIERNNVAENTIELIFTKPDDYFFKIGQYTFLNVGNNPDDKTFSRALSIASHPDENILRFVMRISDSEFKKRCLEMKNGDNATITQATGNFCFKFSDKEIVFLISGIGIAPIIPMLMELEKINYQGKVSLFYSNRTLAKTTYHERLQNFNIKNYNYNPVFTGIQPRINIDLLKEKLDDIYNSNYYIIGTSDFIKTMKILLEENHIDKKNYLVDNFG</sequence>
<evidence type="ECO:0000256" key="1">
    <source>
        <dbReference type="ARBA" id="ARBA00022630"/>
    </source>
</evidence>
<dbReference type="PANTHER" id="PTHR43644:SF1">
    <property type="entry name" value="NAD(P)H-FLAVIN REDUCTASE"/>
    <property type="match status" value="1"/>
</dbReference>